<evidence type="ECO:0000256" key="1">
    <source>
        <dbReference type="SAM" id="Phobius"/>
    </source>
</evidence>
<name>A0ABV8U653_9PROT</name>
<accession>A0ABV8U653</accession>
<keyword evidence="1" id="KW-0472">Membrane</keyword>
<reference evidence="3" key="1">
    <citation type="journal article" date="2019" name="Int. J. Syst. Evol. Microbiol.">
        <title>The Global Catalogue of Microorganisms (GCM) 10K type strain sequencing project: providing services to taxonomists for standard genome sequencing and annotation.</title>
        <authorList>
            <consortium name="The Broad Institute Genomics Platform"/>
            <consortium name="The Broad Institute Genome Sequencing Center for Infectious Disease"/>
            <person name="Wu L."/>
            <person name="Ma J."/>
        </authorList>
    </citation>
    <scope>NUCLEOTIDE SEQUENCE [LARGE SCALE GENOMIC DNA]</scope>
    <source>
        <strain evidence="3">CGMCC 1.15304</strain>
    </source>
</reference>
<evidence type="ECO:0000313" key="2">
    <source>
        <dbReference type="EMBL" id="MFC4346674.1"/>
    </source>
</evidence>
<proteinExistence type="predicted"/>
<dbReference type="InterPro" id="IPR016990">
    <property type="entry name" value="UCP032162_TM"/>
</dbReference>
<feature type="transmembrane region" description="Helical" evidence="1">
    <location>
        <begin position="47"/>
        <end position="64"/>
    </location>
</feature>
<gene>
    <name evidence="2" type="ORF">ACFO5Q_02290</name>
</gene>
<dbReference type="InterPro" id="IPR019253">
    <property type="entry name" value="DUF2244_TM"/>
</dbReference>
<keyword evidence="1" id="KW-0812">Transmembrane</keyword>
<dbReference type="Proteomes" id="UP001595776">
    <property type="component" value="Unassembled WGS sequence"/>
</dbReference>
<evidence type="ECO:0000313" key="3">
    <source>
        <dbReference type="Proteomes" id="UP001595776"/>
    </source>
</evidence>
<dbReference type="EMBL" id="JBHSCR010000001">
    <property type="protein sequence ID" value="MFC4346674.1"/>
    <property type="molecule type" value="Genomic_DNA"/>
</dbReference>
<comment type="caution">
    <text evidence="2">The sequence shown here is derived from an EMBL/GenBank/DDBJ whole genome shotgun (WGS) entry which is preliminary data.</text>
</comment>
<organism evidence="2 3">
    <name type="scientific">Kordiimonas lipolytica</name>
    <dbReference type="NCBI Taxonomy" id="1662421"/>
    <lineage>
        <taxon>Bacteria</taxon>
        <taxon>Pseudomonadati</taxon>
        <taxon>Pseudomonadota</taxon>
        <taxon>Alphaproteobacteria</taxon>
        <taxon>Kordiimonadales</taxon>
        <taxon>Kordiimonadaceae</taxon>
        <taxon>Kordiimonas</taxon>
    </lineage>
</organism>
<protein>
    <submittedName>
        <fullName evidence="2">DUF2244 domain-containing protein</fullName>
    </submittedName>
</protein>
<sequence>MKTPSNDIAAAVSEQESHVRMGKGSKLLFDATLYPHRSLKPHQFRRLFWFLVAVCLFASLRFIVVGAWPVVIFLGVDILAIWLAFHFSYRSARLYETLQLSEKDLIVTRVHPGGRVESWRFDPYWVKLSLKTIDEDRNQLSLTSHGETLVFGDFLTPTDRRKLKAALMPELARLKG</sequence>
<dbReference type="RefSeq" id="WP_068148239.1">
    <property type="nucleotide sequence ID" value="NZ_JBHSCR010000001.1"/>
</dbReference>
<dbReference type="PIRSF" id="PIRSF032162">
    <property type="entry name" value="UCP032162_imp"/>
    <property type="match status" value="1"/>
</dbReference>
<feature type="transmembrane region" description="Helical" evidence="1">
    <location>
        <begin position="70"/>
        <end position="89"/>
    </location>
</feature>
<keyword evidence="1" id="KW-1133">Transmembrane helix</keyword>
<keyword evidence="3" id="KW-1185">Reference proteome</keyword>
<dbReference type="Pfam" id="PF10003">
    <property type="entry name" value="DUF2244"/>
    <property type="match status" value="1"/>
</dbReference>